<feature type="non-terminal residue" evidence="3">
    <location>
        <position position="1"/>
    </location>
</feature>
<feature type="region of interest" description="Disordered" evidence="1">
    <location>
        <begin position="260"/>
        <end position="290"/>
    </location>
</feature>
<dbReference type="Proteomes" id="UP001189429">
    <property type="component" value="Unassembled WGS sequence"/>
</dbReference>
<evidence type="ECO:0000256" key="1">
    <source>
        <dbReference type="SAM" id="MobiDB-lite"/>
    </source>
</evidence>
<feature type="domain" description="Reverse transcriptase" evidence="2">
    <location>
        <begin position="352"/>
        <end position="593"/>
    </location>
</feature>
<evidence type="ECO:0000313" key="3">
    <source>
        <dbReference type="EMBL" id="CAK0821364.1"/>
    </source>
</evidence>
<evidence type="ECO:0000313" key="4">
    <source>
        <dbReference type="Proteomes" id="UP001189429"/>
    </source>
</evidence>
<comment type="caution">
    <text evidence="3">The sequence shown here is derived from an EMBL/GenBank/DDBJ whole genome shotgun (WGS) entry which is preliminary data.</text>
</comment>
<feature type="region of interest" description="Disordered" evidence="1">
    <location>
        <begin position="937"/>
        <end position="957"/>
    </location>
</feature>
<gene>
    <name evidence="3" type="ORF">PCOR1329_LOCUS22707</name>
</gene>
<name>A0ABN9RRN6_9DINO</name>
<proteinExistence type="predicted"/>
<reference evidence="3" key="1">
    <citation type="submission" date="2023-10" db="EMBL/GenBank/DDBJ databases">
        <authorList>
            <person name="Chen Y."/>
            <person name="Shah S."/>
            <person name="Dougan E. K."/>
            <person name="Thang M."/>
            <person name="Chan C."/>
        </authorList>
    </citation>
    <scope>NUCLEOTIDE SEQUENCE [LARGE SCALE GENOMIC DNA]</scope>
</reference>
<organism evidence="3 4">
    <name type="scientific">Prorocentrum cordatum</name>
    <dbReference type="NCBI Taxonomy" id="2364126"/>
    <lineage>
        <taxon>Eukaryota</taxon>
        <taxon>Sar</taxon>
        <taxon>Alveolata</taxon>
        <taxon>Dinophyceae</taxon>
        <taxon>Prorocentrales</taxon>
        <taxon>Prorocentraceae</taxon>
        <taxon>Prorocentrum</taxon>
    </lineage>
</organism>
<dbReference type="InterPro" id="IPR000477">
    <property type="entry name" value="RT_dom"/>
</dbReference>
<dbReference type="Pfam" id="PF00078">
    <property type="entry name" value="RVT_1"/>
    <property type="match status" value="1"/>
</dbReference>
<keyword evidence="4" id="KW-1185">Reference proteome</keyword>
<protein>
    <recommendedName>
        <fullName evidence="2">Reverse transcriptase domain-containing protein</fullName>
    </recommendedName>
</protein>
<dbReference type="EMBL" id="CAUYUJ010007617">
    <property type="protein sequence ID" value="CAK0821364.1"/>
    <property type="molecule type" value="Genomic_DNA"/>
</dbReference>
<sequence length="1033" mass="112331">DPELGVLVQLTGHCLRATSVFNETGASVIAGHRLICCVSCGAFAWGNVRALSQACHPAQAGKGLRQQKARLLARKFPRWLSKYSGWSLGELEIPTPSDLLSLASTILAARPRPAAPSAHPVFRPGPPWRPCWTPGVLLSRFGVSFETLPFWEAQARAALGMGQDAGGAPEDCEEDSTKTVRERVAERLDMFWAGEWDQLICLTSMRVKTRSAQKGLSKTVQRIWYLLHKGELGRACQAAWGTVKTRDVGTTRQAFLTQQGLGENVDQVDGGAEEDMDAEEEEADGEGGAEARLNRARSLAADVSTHLMGNWPRVPRGAGSGPLGDRFEHWLPLAHAGMSGENSAQVLGDLCMGNVPSEAKDLLLAGRLLGIAKRDAGTRVVASGTVPRRLIGQAVCATRKAEIRSAVGPYQYGVLEPGGAEALQKTITAHAESHPDWAFISVDVRSAFRRLRRRRLFRALRTRCPDLELLARSIYDRGGVHAVAGEGEASSTVVQWLGLDEGCPLSLALWGIFLAGPLDELNAQLRTLHVEAKAVAFLDDVYLWVPRACASTALRLATELLANTGLEVHAGKTKVWVPAAAGELPAELRHVAVPALPCLGSALPFMRNHRVTEEDGDDWRNVTAGVGAADEVPRAVTRLKSFNERLQSLVMAGLPMHEAFALLRNFVNGSTTYAQRARPGAPETWRPYDDWVVHFVGEWLGGQLRRGLCCFCRSEMGLSTLDESERAAPGFHAVLAQARQRTGTRRCASGGPSQRYLTRSAQARERRQLGQALDPEGASLLRSQGAEGGAWLQVPRRDEHTLADDEFCVAYRRRLLFEDPAGQGGAPCQHRSRRTDHPCASVARQRYGSHACCCDKGPGFCRRHNRCRDALAAWCKREWGEEEALTEQACPRWDRVRADGTMERAVLDVVLPHDPVSSGPLAIDVSVVEVTTPDPGLAAARSRRDGQAAADRERTKHQRYPGGGLLAAALETGGRWGSEFRRWAKAAAPRGFRRAEALADLRQSLAAALQRGVAAQLLAGAAGLPRPWHYIGP</sequence>
<feature type="compositionally biased region" description="Acidic residues" evidence="1">
    <location>
        <begin position="271"/>
        <end position="287"/>
    </location>
</feature>
<evidence type="ECO:0000259" key="2">
    <source>
        <dbReference type="PROSITE" id="PS50878"/>
    </source>
</evidence>
<feature type="compositionally biased region" description="Basic and acidic residues" evidence="1">
    <location>
        <begin position="942"/>
        <end position="954"/>
    </location>
</feature>
<feature type="region of interest" description="Disordered" evidence="1">
    <location>
        <begin position="742"/>
        <end position="762"/>
    </location>
</feature>
<feature type="compositionally biased region" description="Polar residues" evidence="1">
    <location>
        <begin position="751"/>
        <end position="761"/>
    </location>
</feature>
<accession>A0ABN9RRN6</accession>
<dbReference type="PROSITE" id="PS50878">
    <property type="entry name" value="RT_POL"/>
    <property type="match status" value="1"/>
</dbReference>